<dbReference type="PANTHER" id="PTHR43179">
    <property type="entry name" value="RHAMNOSYLTRANSFERASE WBBL"/>
    <property type="match status" value="1"/>
</dbReference>
<dbReference type="SUPFAM" id="SSF53448">
    <property type="entry name" value="Nucleotide-diphospho-sugar transferases"/>
    <property type="match status" value="1"/>
</dbReference>
<sequence>MKVAICIVAFRNIEDIRSCLDAIAGLTHADYQVVICENGGDAACEAMRAAIPAQLPGGQDVMLIAADNPGYAGGVNRCLDASPDADAWWVLNPDTRPDPGALAALLARLAQGDVQAAGATLYLPDGRVQAYGGRWQPELARSESIGWGRTLADPIDAAAVERKMTYIHGASMLVSRAFLATAGPMREDYFLYCEEIEWFERARALGLRLGFAPDAKVLHLQGTTTGAAAGVTARSRLSVFLDERNKINVIRDTKPALLWCGAPAALLIAVRRFALRRAWRQFGYALSGWAAGLRDERDKPRWMTPQRRKSEN</sequence>
<evidence type="ECO:0000256" key="1">
    <source>
        <dbReference type="ARBA" id="ARBA00006739"/>
    </source>
</evidence>
<protein>
    <submittedName>
        <fullName evidence="4">Glycosyltransferase family 2 protein</fullName>
    </submittedName>
</protein>
<dbReference type="Proteomes" id="UP000249066">
    <property type="component" value="Unassembled WGS sequence"/>
</dbReference>
<dbReference type="Pfam" id="PF13641">
    <property type="entry name" value="Glyco_tranf_2_3"/>
    <property type="match status" value="1"/>
</dbReference>
<dbReference type="AlphaFoldDB" id="A0A2W5C9S0"/>
<dbReference type="GO" id="GO:0016757">
    <property type="term" value="F:glycosyltransferase activity"/>
    <property type="evidence" value="ECO:0007669"/>
    <property type="project" value="UniProtKB-KW"/>
</dbReference>
<name>A0A2W5C9S0_9SPHN</name>
<evidence type="ECO:0000256" key="3">
    <source>
        <dbReference type="ARBA" id="ARBA00022679"/>
    </source>
</evidence>
<dbReference type="EMBL" id="QFNN01000004">
    <property type="protein sequence ID" value="PZO91801.1"/>
    <property type="molecule type" value="Genomic_DNA"/>
</dbReference>
<organism evidence="4 5">
    <name type="scientific">Sphingomonas sanxanigenens</name>
    <dbReference type="NCBI Taxonomy" id="397260"/>
    <lineage>
        <taxon>Bacteria</taxon>
        <taxon>Pseudomonadati</taxon>
        <taxon>Pseudomonadota</taxon>
        <taxon>Alphaproteobacteria</taxon>
        <taxon>Sphingomonadales</taxon>
        <taxon>Sphingomonadaceae</taxon>
        <taxon>Sphingomonas</taxon>
    </lineage>
</organism>
<evidence type="ECO:0000313" key="4">
    <source>
        <dbReference type="EMBL" id="PZO91801.1"/>
    </source>
</evidence>
<keyword evidence="3 4" id="KW-0808">Transferase</keyword>
<proteinExistence type="inferred from homology"/>
<gene>
    <name evidence="4" type="ORF">DI623_01760</name>
</gene>
<comment type="similarity">
    <text evidence="1">Belongs to the glycosyltransferase 2 family.</text>
</comment>
<evidence type="ECO:0000313" key="5">
    <source>
        <dbReference type="Proteomes" id="UP000249066"/>
    </source>
</evidence>
<accession>A0A2W5C9S0</accession>
<dbReference type="PANTHER" id="PTHR43179:SF12">
    <property type="entry name" value="GALACTOFURANOSYLTRANSFERASE GLFT2"/>
    <property type="match status" value="1"/>
</dbReference>
<keyword evidence="2" id="KW-0328">Glycosyltransferase</keyword>
<reference evidence="4 5" key="1">
    <citation type="submission" date="2017-08" db="EMBL/GenBank/DDBJ databases">
        <title>Infants hospitalized years apart are colonized by the same room-sourced microbial strains.</title>
        <authorList>
            <person name="Brooks B."/>
            <person name="Olm M.R."/>
            <person name="Firek B.A."/>
            <person name="Baker R."/>
            <person name="Thomas B.C."/>
            <person name="Morowitz M.J."/>
            <person name="Banfield J.F."/>
        </authorList>
    </citation>
    <scope>NUCLEOTIDE SEQUENCE [LARGE SCALE GENOMIC DNA]</scope>
    <source>
        <strain evidence="4">S2_018_000_R2_101</strain>
    </source>
</reference>
<dbReference type="Gene3D" id="3.90.550.10">
    <property type="entry name" value="Spore Coat Polysaccharide Biosynthesis Protein SpsA, Chain A"/>
    <property type="match status" value="1"/>
</dbReference>
<evidence type="ECO:0000256" key="2">
    <source>
        <dbReference type="ARBA" id="ARBA00022676"/>
    </source>
</evidence>
<comment type="caution">
    <text evidence="4">The sequence shown here is derived from an EMBL/GenBank/DDBJ whole genome shotgun (WGS) entry which is preliminary data.</text>
</comment>
<dbReference type="InterPro" id="IPR029044">
    <property type="entry name" value="Nucleotide-diphossugar_trans"/>
</dbReference>